<organism evidence="4 5">
    <name type="scientific">Somion occarium</name>
    <dbReference type="NCBI Taxonomy" id="3059160"/>
    <lineage>
        <taxon>Eukaryota</taxon>
        <taxon>Fungi</taxon>
        <taxon>Dikarya</taxon>
        <taxon>Basidiomycota</taxon>
        <taxon>Agaricomycotina</taxon>
        <taxon>Agaricomycetes</taxon>
        <taxon>Polyporales</taxon>
        <taxon>Cerrenaceae</taxon>
        <taxon>Somion</taxon>
    </lineage>
</organism>
<feature type="domain" description="Core-binding (CB)" evidence="3">
    <location>
        <begin position="13"/>
        <end position="95"/>
    </location>
</feature>
<name>A0ABP1EA26_9APHY</name>
<keyword evidence="5" id="KW-1185">Reference proteome</keyword>
<dbReference type="PROSITE" id="PS51900">
    <property type="entry name" value="CB"/>
    <property type="match status" value="1"/>
</dbReference>
<dbReference type="PANTHER" id="PTHR34605">
    <property type="entry name" value="PHAGE_INTEGRASE DOMAIN-CONTAINING PROTEIN"/>
    <property type="match status" value="1"/>
</dbReference>
<protein>
    <recommendedName>
        <fullName evidence="3">Core-binding (CB) domain-containing protein</fullName>
    </recommendedName>
</protein>
<dbReference type="Gene3D" id="1.10.443.10">
    <property type="entry name" value="Intergrase catalytic core"/>
    <property type="match status" value="1"/>
</dbReference>
<dbReference type="InterPro" id="IPR011010">
    <property type="entry name" value="DNA_brk_join_enz"/>
</dbReference>
<evidence type="ECO:0000313" key="5">
    <source>
        <dbReference type="Proteomes" id="UP001497453"/>
    </source>
</evidence>
<gene>
    <name evidence="4" type="ORF">GFSPODELE1_LOCUS10374</name>
</gene>
<dbReference type="Proteomes" id="UP001497453">
    <property type="component" value="Chromosome 8"/>
</dbReference>
<accession>A0ABP1EA26</accession>
<dbReference type="InterPro" id="IPR010998">
    <property type="entry name" value="Integrase_recombinase_N"/>
</dbReference>
<proteinExistence type="predicted"/>
<dbReference type="InterPro" id="IPR052925">
    <property type="entry name" value="Phage_Integrase-like_Recomb"/>
</dbReference>
<dbReference type="SUPFAM" id="SSF47823">
    <property type="entry name" value="lambda integrase-like, N-terminal domain"/>
    <property type="match status" value="1"/>
</dbReference>
<dbReference type="EMBL" id="OZ037951">
    <property type="protein sequence ID" value="CAL1715689.1"/>
    <property type="molecule type" value="Genomic_DNA"/>
</dbReference>
<keyword evidence="1" id="KW-0238">DNA-binding</keyword>
<evidence type="ECO:0000259" key="3">
    <source>
        <dbReference type="PROSITE" id="PS51900"/>
    </source>
</evidence>
<dbReference type="InterPro" id="IPR044068">
    <property type="entry name" value="CB"/>
</dbReference>
<dbReference type="Gene3D" id="1.10.150.130">
    <property type="match status" value="1"/>
</dbReference>
<keyword evidence="2" id="KW-0233">DNA recombination</keyword>
<reference evidence="5" key="1">
    <citation type="submission" date="2024-04" db="EMBL/GenBank/DDBJ databases">
        <authorList>
            <person name="Shaw F."/>
            <person name="Minotto A."/>
        </authorList>
    </citation>
    <scope>NUCLEOTIDE SEQUENCE [LARGE SCALE GENOMIC DNA]</scope>
</reference>
<evidence type="ECO:0000256" key="1">
    <source>
        <dbReference type="ARBA" id="ARBA00023125"/>
    </source>
</evidence>
<evidence type="ECO:0000256" key="2">
    <source>
        <dbReference type="ARBA" id="ARBA00023172"/>
    </source>
</evidence>
<dbReference type="PANTHER" id="PTHR34605:SF3">
    <property type="entry name" value="P CELL-TYPE AGGLUTINATION PROTEIN MAP4-LIKE-RELATED"/>
    <property type="match status" value="1"/>
</dbReference>
<sequence length="329" mass="36900">MGIPRPPRTRLSATTESQLRDVLSLCLADSTLDNYTSGLKSFLAFCDRESVPLEARLPASEHLLCAFAASRAGGVVLSTVRNRISAVRAWHIIHCMPWQGGLHLQYVLNGVDRLAPDALPPRPPITRVMLELLHSHLDKSVSINACLLAAADIAFWGQSRLGELFPTSASKHDPKRTPSRFHLGPVSSANGSRGLHYPYTKTKRFMGDDTRLTRQLESLPLFSYQETPGGQWRFLTKKLFLKICNSIWHSCHIPRFTGHSFRIGGTTELLQCGVPPDIVKLMGRWSSDAFLRYWRKLEIVVPMHAQLLQPVLNPHFLSNPKPRTSRARS</sequence>
<dbReference type="InterPro" id="IPR013762">
    <property type="entry name" value="Integrase-like_cat_sf"/>
</dbReference>
<dbReference type="SUPFAM" id="SSF56349">
    <property type="entry name" value="DNA breaking-rejoining enzymes"/>
    <property type="match status" value="1"/>
</dbReference>
<evidence type="ECO:0000313" key="4">
    <source>
        <dbReference type="EMBL" id="CAL1715689.1"/>
    </source>
</evidence>